<evidence type="ECO:0000313" key="3">
    <source>
        <dbReference type="EMBL" id="WRT64322.1"/>
    </source>
</evidence>
<gene>
    <name evidence="3" type="ORF">IL334_001254</name>
</gene>
<reference evidence="3 4" key="1">
    <citation type="submission" date="2024-01" db="EMBL/GenBank/DDBJ databases">
        <title>Comparative genomics of Cryptococcus and Kwoniella reveals pathogenesis evolution and contrasting modes of karyotype evolution via chromosome fusion or intercentromeric recombination.</title>
        <authorList>
            <person name="Coelho M.A."/>
            <person name="David-Palma M."/>
            <person name="Shea T."/>
            <person name="Bowers K."/>
            <person name="McGinley-Smith S."/>
            <person name="Mohammad A.W."/>
            <person name="Gnirke A."/>
            <person name="Yurkov A.M."/>
            <person name="Nowrousian M."/>
            <person name="Sun S."/>
            <person name="Cuomo C.A."/>
            <person name="Heitman J."/>
        </authorList>
    </citation>
    <scope>NUCLEOTIDE SEQUENCE [LARGE SCALE GENOMIC DNA]</scope>
    <source>
        <strain evidence="3">CBS 11374</strain>
    </source>
</reference>
<dbReference type="EMBL" id="CP141881">
    <property type="protein sequence ID" value="WRT64322.1"/>
    <property type="molecule type" value="Genomic_DNA"/>
</dbReference>
<protein>
    <submittedName>
        <fullName evidence="3">Uncharacterized protein</fullName>
    </submittedName>
</protein>
<feature type="signal peptide" evidence="2">
    <location>
        <begin position="1"/>
        <end position="21"/>
    </location>
</feature>
<keyword evidence="2" id="KW-0732">Signal</keyword>
<feature type="compositionally biased region" description="Gly residues" evidence="1">
    <location>
        <begin position="161"/>
        <end position="173"/>
    </location>
</feature>
<accession>A0ABZ1CSJ2</accession>
<sequence length="218" mass="22143">MTKVLNIICLISLVAGIGVQALPTEKLGIALPDQEIALSGEFKILCFVGWFYLTVSGAENAVVDQSREEWSPFNQQEIEDEKHYWVVCDNDLGGDQHIGVNTPHQPCRRASTGGGGGGRSGGSSSSSSSGESSSGSSSSSSSGTSGSSSEEEGSSGSSSSGTGGTAAGAGAGTAGKNNNKNKTSDAFPHAFIGIDSRCLTVPTIIMSIVFVGSLTTLI</sequence>
<proteinExistence type="predicted"/>
<name>A0ABZ1CSJ2_9TREE</name>
<evidence type="ECO:0000313" key="4">
    <source>
        <dbReference type="Proteomes" id="UP001329825"/>
    </source>
</evidence>
<feature type="compositionally biased region" description="Low complexity" evidence="1">
    <location>
        <begin position="122"/>
        <end position="160"/>
    </location>
</feature>
<dbReference type="Proteomes" id="UP001329825">
    <property type="component" value="Chromosome 1"/>
</dbReference>
<feature type="compositionally biased region" description="Gly residues" evidence="1">
    <location>
        <begin position="112"/>
        <end position="121"/>
    </location>
</feature>
<keyword evidence="4" id="KW-1185">Reference proteome</keyword>
<dbReference type="GeneID" id="87953385"/>
<feature type="chain" id="PRO_5046763368" evidence="2">
    <location>
        <begin position="22"/>
        <end position="218"/>
    </location>
</feature>
<feature type="region of interest" description="Disordered" evidence="1">
    <location>
        <begin position="97"/>
        <end position="180"/>
    </location>
</feature>
<evidence type="ECO:0000256" key="2">
    <source>
        <dbReference type="SAM" id="SignalP"/>
    </source>
</evidence>
<organism evidence="3 4">
    <name type="scientific">Kwoniella shivajii</name>
    <dbReference type="NCBI Taxonomy" id="564305"/>
    <lineage>
        <taxon>Eukaryota</taxon>
        <taxon>Fungi</taxon>
        <taxon>Dikarya</taxon>
        <taxon>Basidiomycota</taxon>
        <taxon>Agaricomycotina</taxon>
        <taxon>Tremellomycetes</taxon>
        <taxon>Tremellales</taxon>
        <taxon>Cryptococcaceae</taxon>
        <taxon>Kwoniella</taxon>
    </lineage>
</organism>
<dbReference type="RefSeq" id="XP_062789062.1">
    <property type="nucleotide sequence ID" value="XM_062933011.1"/>
</dbReference>
<evidence type="ECO:0000256" key="1">
    <source>
        <dbReference type="SAM" id="MobiDB-lite"/>
    </source>
</evidence>